<evidence type="ECO:0000313" key="2">
    <source>
        <dbReference type="EMBL" id="CAJ0564250.1"/>
    </source>
</evidence>
<name>A0AA36C8C7_9BILA</name>
<feature type="region of interest" description="Disordered" evidence="1">
    <location>
        <begin position="1"/>
        <end position="26"/>
    </location>
</feature>
<dbReference type="Proteomes" id="UP001177023">
    <property type="component" value="Unassembled WGS sequence"/>
</dbReference>
<comment type="caution">
    <text evidence="2">The sequence shown here is derived from an EMBL/GenBank/DDBJ whole genome shotgun (WGS) entry which is preliminary data.</text>
</comment>
<dbReference type="EMBL" id="CATQJA010000838">
    <property type="protein sequence ID" value="CAJ0564250.1"/>
    <property type="molecule type" value="Genomic_DNA"/>
</dbReference>
<reference evidence="2" key="1">
    <citation type="submission" date="2023-06" db="EMBL/GenBank/DDBJ databases">
        <authorList>
            <person name="Delattre M."/>
        </authorList>
    </citation>
    <scope>NUCLEOTIDE SEQUENCE</scope>
    <source>
        <strain evidence="2">AF72</strain>
    </source>
</reference>
<feature type="non-terminal residue" evidence="2">
    <location>
        <position position="75"/>
    </location>
</feature>
<dbReference type="AlphaFoldDB" id="A0AA36C8C7"/>
<proteinExistence type="predicted"/>
<gene>
    <name evidence="2" type="ORF">MSPICULIGERA_LOCUS2934</name>
</gene>
<keyword evidence="3" id="KW-1185">Reference proteome</keyword>
<sequence>MPGFFGTGGASTFGTPPPQEPPAKSDCVRGLRKALEKYNLLESRICTCRARGRCTVCAWRRWEGHAYEDPALRED</sequence>
<feature type="compositionally biased region" description="Gly residues" evidence="1">
    <location>
        <begin position="1"/>
        <end position="11"/>
    </location>
</feature>
<protein>
    <submittedName>
        <fullName evidence="2">Uncharacterized protein</fullName>
    </submittedName>
</protein>
<accession>A0AA36C8C7</accession>
<evidence type="ECO:0000256" key="1">
    <source>
        <dbReference type="SAM" id="MobiDB-lite"/>
    </source>
</evidence>
<organism evidence="2 3">
    <name type="scientific">Mesorhabditis spiculigera</name>
    <dbReference type="NCBI Taxonomy" id="96644"/>
    <lineage>
        <taxon>Eukaryota</taxon>
        <taxon>Metazoa</taxon>
        <taxon>Ecdysozoa</taxon>
        <taxon>Nematoda</taxon>
        <taxon>Chromadorea</taxon>
        <taxon>Rhabditida</taxon>
        <taxon>Rhabditina</taxon>
        <taxon>Rhabditomorpha</taxon>
        <taxon>Rhabditoidea</taxon>
        <taxon>Rhabditidae</taxon>
        <taxon>Mesorhabditinae</taxon>
        <taxon>Mesorhabditis</taxon>
    </lineage>
</organism>
<evidence type="ECO:0000313" key="3">
    <source>
        <dbReference type="Proteomes" id="UP001177023"/>
    </source>
</evidence>